<dbReference type="PANTHER" id="PTHR42905">
    <property type="entry name" value="PHOSPHOENOLPYRUVATE CARBOXYLASE"/>
    <property type="match status" value="1"/>
</dbReference>
<sequence length="279" mass="30580">MIKGSFKNTLSNLELERLASVYSPMTARIAQDVGFNFGIVGGSIASMALLGSPDLSLLTSTELVEFVRKITQSTTLPIIVDGDGGYGNALNAMRLVRDLEHAGATAVTLEDTALPLQFKEQSVSLVKPQEHAAKLRSAVQARTSLSFGIIARTSVLESDDDESVLERIALYSTTGVDAICVTNVKDQSVLHSISSSTDLPLMIISYSEDELLPEEELIDNRVKIYLCGHQPFQDAIAASYLSYISMRRKNSSFDIPAAKEIIKNYSNDQYFNNLIKEYL</sequence>
<name>A0A918DW02_9GAMM</name>
<organism evidence="2 3">
    <name type="scientific">Marinobacterium nitratireducens</name>
    <dbReference type="NCBI Taxonomy" id="518897"/>
    <lineage>
        <taxon>Bacteria</taxon>
        <taxon>Pseudomonadati</taxon>
        <taxon>Pseudomonadota</taxon>
        <taxon>Gammaproteobacteria</taxon>
        <taxon>Oceanospirillales</taxon>
        <taxon>Oceanospirillaceae</taxon>
        <taxon>Marinobacterium</taxon>
    </lineage>
</organism>
<gene>
    <name evidence="2" type="ORF">GCM10011348_29780</name>
</gene>
<dbReference type="GO" id="GO:0046872">
    <property type="term" value="F:metal ion binding"/>
    <property type="evidence" value="ECO:0007669"/>
    <property type="project" value="UniProtKB-KW"/>
</dbReference>
<dbReference type="RefSeq" id="WP_188861391.1">
    <property type="nucleotide sequence ID" value="NZ_BMLT01000007.1"/>
</dbReference>
<dbReference type="GO" id="GO:0046421">
    <property type="term" value="F:methylisocitrate lyase activity"/>
    <property type="evidence" value="ECO:0007669"/>
    <property type="project" value="TreeGrafter"/>
</dbReference>
<dbReference type="InterPro" id="IPR040442">
    <property type="entry name" value="Pyrv_kinase-like_dom_sf"/>
</dbReference>
<keyword evidence="1" id="KW-0479">Metal-binding</keyword>
<dbReference type="AlphaFoldDB" id="A0A918DW02"/>
<keyword evidence="3" id="KW-1185">Reference proteome</keyword>
<dbReference type="Proteomes" id="UP000599578">
    <property type="component" value="Unassembled WGS sequence"/>
</dbReference>
<dbReference type="InterPro" id="IPR039556">
    <property type="entry name" value="ICL/PEPM"/>
</dbReference>
<evidence type="ECO:0000313" key="2">
    <source>
        <dbReference type="EMBL" id="GGO84166.1"/>
    </source>
</evidence>
<protein>
    <submittedName>
        <fullName evidence="2">Oxaloacetate decarboxylase</fullName>
    </submittedName>
</protein>
<evidence type="ECO:0000256" key="1">
    <source>
        <dbReference type="ARBA" id="ARBA00022723"/>
    </source>
</evidence>
<dbReference type="Gene3D" id="3.20.20.60">
    <property type="entry name" value="Phosphoenolpyruvate-binding domains"/>
    <property type="match status" value="1"/>
</dbReference>
<comment type="caution">
    <text evidence="2">The sequence shown here is derived from an EMBL/GenBank/DDBJ whole genome shotgun (WGS) entry which is preliminary data.</text>
</comment>
<dbReference type="SUPFAM" id="SSF51621">
    <property type="entry name" value="Phosphoenolpyruvate/pyruvate domain"/>
    <property type="match status" value="1"/>
</dbReference>
<dbReference type="EMBL" id="BMLT01000007">
    <property type="protein sequence ID" value="GGO84166.1"/>
    <property type="molecule type" value="Genomic_DNA"/>
</dbReference>
<accession>A0A918DW02</accession>
<dbReference type="PANTHER" id="PTHR42905:SF3">
    <property type="entry name" value="OXALOACETATE DECARBOXYLASE"/>
    <property type="match status" value="1"/>
</dbReference>
<evidence type="ECO:0000313" key="3">
    <source>
        <dbReference type="Proteomes" id="UP000599578"/>
    </source>
</evidence>
<proteinExistence type="predicted"/>
<dbReference type="Pfam" id="PF13714">
    <property type="entry name" value="PEP_mutase"/>
    <property type="match status" value="1"/>
</dbReference>
<dbReference type="InterPro" id="IPR015813">
    <property type="entry name" value="Pyrv/PenolPyrv_kinase-like_dom"/>
</dbReference>
<reference evidence="2 3" key="1">
    <citation type="journal article" date="2014" name="Int. J. Syst. Evol. Microbiol.">
        <title>Complete genome sequence of Corynebacterium casei LMG S-19264T (=DSM 44701T), isolated from a smear-ripened cheese.</title>
        <authorList>
            <consortium name="US DOE Joint Genome Institute (JGI-PGF)"/>
            <person name="Walter F."/>
            <person name="Albersmeier A."/>
            <person name="Kalinowski J."/>
            <person name="Ruckert C."/>
        </authorList>
    </citation>
    <scope>NUCLEOTIDE SEQUENCE [LARGE SCALE GENOMIC DNA]</scope>
    <source>
        <strain evidence="2 3">CGMCC 1.7286</strain>
    </source>
</reference>
<dbReference type="GO" id="GO:0019629">
    <property type="term" value="P:propionate catabolic process, 2-methylcitrate cycle"/>
    <property type="evidence" value="ECO:0007669"/>
    <property type="project" value="TreeGrafter"/>
</dbReference>
<dbReference type="CDD" id="cd00377">
    <property type="entry name" value="ICL_PEPM"/>
    <property type="match status" value="1"/>
</dbReference>